<evidence type="ECO:0000313" key="3">
    <source>
        <dbReference type="EMBL" id="EKX44749.1"/>
    </source>
</evidence>
<dbReference type="AlphaFoldDB" id="L1J9H3"/>
<dbReference type="PaxDb" id="55529-EKX44749"/>
<gene>
    <name evidence="3" type="ORF">GUITHDRAFT_152853</name>
</gene>
<protein>
    <submittedName>
        <fullName evidence="3">Uncharacterized protein</fullName>
    </submittedName>
</protein>
<reference evidence="3" key="1">
    <citation type="journal article" date="2012" name="Nature">
        <title>Algal genomes reveal evolutionary mosaicism and the fate of nucleomorphs.</title>
        <authorList>
            <consortium name="DOE Joint Genome Institute"/>
            <person name="Curtis B.A."/>
            <person name="Tanifuji G."/>
            <person name="Burki F."/>
            <person name="Gruber A."/>
            <person name="Irimia M."/>
            <person name="Maruyama S."/>
            <person name="Arias M.C."/>
            <person name="Ball S.G."/>
            <person name="Gile G.H."/>
            <person name="Hirakawa Y."/>
            <person name="Hopkins J.F."/>
            <person name="Kuo A."/>
            <person name="Rensing S.A."/>
            <person name="Schmutz J."/>
            <person name="Symeonidi A."/>
            <person name="Elias M."/>
            <person name="Eveleigh R.J."/>
            <person name="Herman E.K."/>
            <person name="Klute M.J."/>
            <person name="Nakayama T."/>
            <person name="Obornik M."/>
            <person name="Reyes-Prieto A."/>
            <person name="Armbrust E.V."/>
            <person name="Aves S.J."/>
            <person name="Beiko R.G."/>
            <person name="Coutinho P."/>
            <person name="Dacks J.B."/>
            <person name="Durnford D.G."/>
            <person name="Fast N.M."/>
            <person name="Green B.R."/>
            <person name="Grisdale C.J."/>
            <person name="Hempel F."/>
            <person name="Henrissat B."/>
            <person name="Hoppner M.P."/>
            <person name="Ishida K."/>
            <person name="Kim E."/>
            <person name="Koreny L."/>
            <person name="Kroth P.G."/>
            <person name="Liu Y."/>
            <person name="Malik S.B."/>
            <person name="Maier U.G."/>
            <person name="McRose D."/>
            <person name="Mock T."/>
            <person name="Neilson J.A."/>
            <person name="Onodera N.T."/>
            <person name="Poole A.M."/>
            <person name="Pritham E.J."/>
            <person name="Richards T.A."/>
            <person name="Rocap G."/>
            <person name="Roy S.W."/>
            <person name="Sarai C."/>
            <person name="Schaack S."/>
            <person name="Shirato S."/>
            <person name="Slamovits C.H."/>
            <person name="Spencer D.F."/>
            <person name="Suzuki S."/>
            <person name="Worden A.Z."/>
            <person name="Zauner S."/>
            <person name="Barry K."/>
            <person name="Bell C."/>
            <person name="Bharti A.K."/>
            <person name="Crow J.A."/>
            <person name="Grimwood J."/>
            <person name="Kramer R."/>
            <person name="Lindquist E."/>
            <person name="Lucas S."/>
            <person name="Salamov A."/>
            <person name="McFadden G.I."/>
            <person name="Lane C.E."/>
            <person name="Keeling P.J."/>
            <person name="Gray M.W."/>
            <person name="Grigoriev I.V."/>
            <person name="Archibald J.M."/>
        </authorList>
    </citation>
    <scope>NUCLEOTIDE SEQUENCE</scope>
    <source>
        <strain evidence="3">CCMP2712</strain>
    </source>
</reference>
<feature type="coiled-coil region" evidence="1">
    <location>
        <begin position="164"/>
        <end position="195"/>
    </location>
</feature>
<accession>L1J9H3</accession>
<keyword evidence="1" id="KW-0175">Coiled coil</keyword>
<feature type="compositionally biased region" description="Polar residues" evidence="2">
    <location>
        <begin position="202"/>
        <end position="221"/>
    </location>
</feature>
<organism evidence="3">
    <name type="scientific">Guillardia theta (strain CCMP2712)</name>
    <name type="common">Cryptophyte</name>
    <dbReference type="NCBI Taxonomy" id="905079"/>
    <lineage>
        <taxon>Eukaryota</taxon>
        <taxon>Cryptophyceae</taxon>
        <taxon>Pyrenomonadales</taxon>
        <taxon>Geminigeraceae</taxon>
        <taxon>Guillardia</taxon>
    </lineage>
</organism>
<dbReference type="EMBL" id="JH993002">
    <property type="protein sequence ID" value="EKX44749.1"/>
    <property type="molecule type" value="Genomic_DNA"/>
</dbReference>
<feature type="region of interest" description="Disordered" evidence="2">
    <location>
        <begin position="198"/>
        <end position="221"/>
    </location>
</feature>
<evidence type="ECO:0000256" key="2">
    <source>
        <dbReference type="SAM" id="MobiDB-lite"/>
    </source>
</evidence>
<name>L1J9H3_GUITC</name>
<proteinExistence type="predicted"/>
<dbReference type="RefSeq" id="XP_005831729.1">
    <property type="nucleotide sequence ID" value="XM_005831672.1"/>
</dbReference>
<feature type="region of interest" description="Disordered" evidence="2">
    <location>
        <begin position="22"/>
        <end position="60"/>
    </location>
</feature>
<dbReference type="HOGENOM" id="CLU_1253491_0_0_1"/>
<feature type="non-terminal residue" evidence="3">
    <location>
        <position position="221"/>
    </location>
</feature>
<dbReference type="KEGG" id="gtt:GUITHDRAFT_152853"/>
<sequence>VEDGLGGLTSCLNVTVESKGSGVQHLLPGGSNKLGMDQAKANGQASAGRAGAPKTQHADVPNGVNVSLNDLSGLASFLGSNNVQASQPVMNQFPAMAASNVASNLPAGSNMLHNISANSAAARPDSVAQAQFAPMQINPFQQLQARAAGIQANLQAHIEGVNVASKLANQLQGIQQQLETAKARLQQQLEVTNRSMLLVPNRGSTQGPSYSGTSELYNNSL</sequence>
<dbReference type="GeneID" id="17301599"/>
<evidence type="ECO:0000256" key="1">
    <source>
        <dbReference type="SAM" id="Coils"/>
    </source>
</evidence>